<evidence type="ECO:0000256" key="3">
    <source>
        <dbReference type="ARBA" id="ARBA00029454"/>
    </source>
</evidence>
<comment type="caution">
    <text evidence="7">The sequence shown here is derived from an EMBL/GenBank/DDBJ whole genome shotgun (WGS) entry which is preliminary data.</text>
</comment>
<organism evidence="7 8">
    <name type="scientific">Entomortierella chlamydospora</name>
    <dbReference type="NCBI Taxonomy" id="101097"/>
    <lineage>
        <taxon>Eukaryota</taxon>
        <taxon>Fungi</taxon>
        <taxon>Fungi incertae sedis</taxon>
        <taxon>Mucoromycota</taxon>
        <taxon>Mortierellomycotina</taxon>
        <taxon>Mortierellomycetes</taxon>
        <taxon>Mortierellales</taxon>
        <taxon>Mortierellaceae</taxon>
        <taxon>Entomortierella</taxon>
    </lineage>
</organism>
<dbReference type="Proteomes" id="UP000703661">
    <property type="component" value="Unassembled WGS sequence"/>
</dbReference>
<dbReference type="Gene3D" id="2.30.38.10">
    <property type="entry name" value="Luciferase, Domain 3"/>
    <property type="match status" value="1"/>
</dbReference>
<comment type="similarity">
    <text evidence="3">Belongs to the NRP synthetase family.</text>
</comment>
<keyword evidence="2" id="KW-0597">Phosphoprotein</keyword>
<dbReference type="CDD" id="cd19544">
    <property type="entry name" value="E-C_NRPS"/>
    <property type="match status" value="1"/>
</dbReference>
<evidence type="ECO:0000256" key="2">
    <source>
        <dbReference type="ARBA" id="ARBA00022553"/>
    </source>
</evidence>
<feature type="domain" description="AMP-dependent synthetase/ligase" evidence="5">
    <location>
        <begin position="655"/>
        <end position="1003"/>
    </location>
</feature>
<dbReference type="InterPro" id="IPR023213">
    <property type="entry name" value="CAT-like_dom_sf"/>
</dbReference>
<dbReference type="AlphaFoldDB" id="A0A9P6N0A9"/>
<reference evidence="7" key="1">
    <citation type="journal article" date="2020" name="Fungal Divers.">
        <title>Resolving the Mortierellaceae phylogeny through synthesis of multi-gene phylogenetics and phylogenomics.</title>
        <authorList>
            <person name="Vandepol N."/>
            <person name="Liber J."/>
            <person name="Desiro A."/>
            <person name="Na H."/>
            <person name="Kennedy M."/>
            <person name="Barry K."/>
            <person name="Grigoriev I.V."/>
            <person name="Miller A.N."/>
            <person name="O'Donnell K."/>
            <person name="Stajich J.E."/>
            <person name="Bonito G."/>
        </authorList>
    </citation>
    <scope>NUCLEOTIDE SEQUENCE</scope>
    <source>
        <strain evidence="7">NRRL 2769</strain>
    </source>
</reference>
<evidence type="ECO:0000259" key="5">
    <source>
        <dbReference type="Pfam" id="PF00501"/>
    </source>
</evidence>
<dbReference type="GO" id="GO:0005737">
    <property type="term" value="C:cytoplasm"/>
    <property type="evidence" value="ECO:0007669"/>
    <property type="project" value="TreeGrafter"/>
</dbReference>
<dbReference type="InterPro" id="IPR001242">
    <property type="entry name" value="Condensation_dom"/>
</dbReference>
<dbReference type="Pfam" id="PF00501">
    <property type="entry name" value="AMP-binding"/>
    <property type="match status" value="1"/>
</dbReference>
<feature type="region of interest" description="Disordered" evidence="4">
    <location>
        <begin position="124"/>
        <end position="155"/>
    </location>
</feature>
<dbReference type="GO" id="GO:0003824">
    <property type="term" value="F:catalytic activity"/>
    <property type="evidence" value="ECO:0007669"/>
    <property type="project" value="InterPro"/>
</dbReference>
<proteinExistence type="inferred from homology"/>
<dbReference type="GO" id="GO:0043041">
    <property type="term" value="P:amino acid activation for nonribosomal peptide biosynthetic process"/>
    <property type="evidence" value="ECO:0007669"/>
    <property type="project" value="TreeGrafter"/>
</dbReference>
<dbReference type="FunFam" id="2.30.38.10:FF:000001">
    <property type="entry name" value="Non-ribosomal peptide synthetase PvdI"/>
    <property type="match status" value="1"/>
</dbReference>
<keyword evidence="8" id="KW-1185">Reference proteome</keyword>
<feature type="non-terminal residue" evidence="7">
    <location>
        <position position="1079"/>
    </location>
</feature>
<dbReference type="PANTHER" id="PTHR45527:SF1">
    <property type="entry name" value="FATTY ACID SYNTHASE"/>
    <property type="match status" value="1"/>
</dbReference>
<dbReference type="InterPro" id="IPR045851">
    <property type="entry name" value="AMP-bd_C_sf"/>
</dbReference>
<name>A0A9P6N0A9_9FUNG</name>
<evidence type="ECO:0000313" key="8">
    <source>
        <dbReference type="Proteomes" id="UP000703661"/>
    </source>
</evidence>
<evidence type="ECO:0000256" key="4">
    <source>
        <dbReference type="SAM" id="MobiDB-lite"/>
    </source>
</evidence>
<gene>
    <name evidence="7" type="ORF">BGZ80_005759</name>
</gene>
<protein>
    <submittedName>
        <fullName evidence="7">Uncharacterized protein</fullName>
    </submittedName>
</protein>
<dbReference type="Pfam" id="PF00668">
    <property type="entry name" value="Condensation"/>
    <property type="match status" value="1"/>
</dbReference>
<dbReference type="SUPFAM" id="SSF52777">
    <property type="entry name" value="CoA-dependent acyltransferases"/>
    <property type="match status" value="2"/>
</dbReference>
<dbReference type="Gene3D" id="3.30.559.10">
    <property type="entry name" value="Chloramphenicol acetyltransferase-like domain"/>
    <property type="match status" value="1"/>
</dbReference>
<evidence type="ECO:0000256" key="1">
    <source>
        <dbReference type="ARBA" id="ARBA00022450"/>
    </source>
</evidence>
<dbReference type="FunFam" id="3.40.50.980:FF:000001">
    <property type="entry name" value="Non-ribosomal peptide synthetase"/>
    <property type="match status" value="1"/>
</dbReference>
<dbReference type="InterPro" id="IPR010071">
    <property type="entry name" value="AA_adenyl_dom"/>
</dbReference>
<dbReference type="GO" id="GO:0044550">
    <property type="term" value="P:secondary metabolite biosynthetic process"/>
    <property type="evidence" value="ECO:0007669"/>
    <property type="project" value="TreeGrafter"/>
</dbReference>
<dbReference type="PANTHER" id="PTHR45527">
    <property type="entry name" value="NONRIBOSOMAL PEPTIDE SYNTHETASE"/>
    <property type="match status" value="1"/>
</dbReference>
<dbReference type="InterPro" id="IPR000873">
    <property type="entry name" value="AMP-dep_synth/lig_dom"/>
</dbReference>
<accession>A0A9P6N0A9</accession>
<dbReference type="EMBL" id="JAAAID010000283">
    <property type="protein sequence ID" value="KAG0019490.1"/>
    <property type="molecule type" value="Genomic_DNA"/>
</dbReference>
<sequence>MLTTLLSLYVPSAANVSEVSLSSTRSIKQGISGPKVTIQAAIGISNSVLTTFVSSEESQVDDQFSIVTGPTVTDKGSKMWLDNEHHDGIYVDCHVPQSQALLKGHVCLETKAIADKEPTGATTIANKNESCKGPNVQEGRNLHTGEPDAVNEPSDPFRQLFEPQVAAPTKLTPEMLPLIDFTQGDIDTIVERVEGGLSNIQDIYALSPLQDGILFHHIMATKGDPYLVGQGMAFESRDILDRYLVAVQKVVARHDVFRTSIFWENLSTPAQVVLRQAPMSITELSLNPADGPISDQLRSLFDPREYHIDLTKAPLIRYIIAQDFNGHWVAVQLMHHIIDDQFTLDNFKIEVQAILEGQESTLPEPQPFRNLIAQVRSGPGATSHETYFTKMLSEIDTPALPYGISDVNSDENKVTEKHLKLPQDLTNSLRSHAKRLGVSVARLCHLAWAQVIARTSGEQRVVFGTVISGRVRAGLGSEHTMGPFINTLPIRVDVDDTTIEESVRKIQTDLAGLLEHEHASLALAQRCSGVPAGIPLFNTLLNYRRNTQSVDSSSAFGIKYLEVQERTNYPITMSVEDGGATLRLISQVVQPYDSSRICGYMQHALQGLADALDSTPRMPLRELEILPIQERDMLIQSWNSTKTPYPDNICIHQLFESQVDQTPDTIAVVHGDHALTFRELNVRANRHAHQLKELGIQKGDFIATLLKRSFELIVMQLAILKVGAAYVPIDPKAPADRQVFIINDCAARLLVTDENTEVPAALHTLLLRMSDNSDIKDASEDAPNMTSSGSSLDTAYAMYTSGSTGLPKGVLVPHRAIARLTINNGYANIGPDDRVAFAANPAFDASTFEIWAPLLNGGQIVIIDADTFTDSVLMAEEIERHRITTLFLTTTLFNQFVSSMGSTLAKLRYLLCGGEQENLESFSALLKYGGPDHLIHCYGPTETTTFATTYEVTKIDHQQDRLPIGKPISNTSVYVLDQHYLPVPLGVVGELYIGGAGVANGYLNRQDLSEKRFLPDPFSEHEDTRMYRTGDLVRFLPDGNLVFVSRNDHQVKIRGFRIELGEIEARLVEHPAVREAAVL</sequence>
<feature type="domain" description="Condensation" evidence="6">
    <location>
        <begin position="201"/>
        <end position="634"/>
    </location>
</feature>
<dbReference type="GO" id="GO:0031177">
    <property type="term" value="F:phosphopantetheine binding"/>
    <property type="evidence" value="ECO:0007669"/>
    <property type="project" value="TreeGrafter"/>
</dbReference>
<keyword evidence="1" id="KW-0596">Phosphopantetheine</keyword>
<dbReference type="SUPFAM" id="SSF56801">
    <property type="entry name" value="Acetyl-CoA synthetase-like"/>
    <property type="match status" value="1"/>
</dbReference>
<dbReference type="FunFam" id="3.40.50.12780:FF:000012">
    <property type="entry name" value="Non-ribosomal peptide synthetase"/>
    <property type="match status" value="1"/>
</dbReference>
<dbReference type="Gene3D" id="3.30.559.30">
    <property type="entry name" value="Nonribosomal peptide synthetase, condensation domain"/>
    <property type="match status" value="1"/>
</dbReference>
<dbReference type="CDD" id="cd12117">
    <property type="entry name" value="A_NRPS_Srf_like"/>
    <property type="match status" value="1"/>
</dbReference>
<dbReference type="NCBIfam" id="TIGR01733">
    <property type="entry name" value="AA-adenyl-dom"/>
    <property type="match status" value="1"/>
</dbReference>
<evidence type="ECO:0000313" key="7">
    <source>
        <dbReference type="EMBL" id="KAG0019490.1"/>
    </source>
</evidence>
<evidence type="ECO:0000259" key="6">
    <source>
        <dbReference type="Pfam" id="PF00668"/>
    </source>
</evidence>
<dbReference type="Gene3D" id="3.40.50.980">
    <property type="match status" value="2"/>
</dbReference>
<dbReference type="Gene3D" id="3.30.300.30">
    <property type="match status" value="1"/>
</dbReference>